<name>A0A158PA18_ANGCA</name>
<evidence type="ECO:0000256" key="1">
    <source>
        <dbReference type="SAM" id="MobiDB-lite"/>
    </source>
</evidence>
<feature type="compositionally biased region" description="Basic and acidic residues" evidence="1">
    <location>
        <begin position="265"/>
        <end position="278"/>
    </location>
</feature>
<dbReference type="Proteomes" id="UP000035642">
    <property type="component" value="Unassembled WGS sequence"/>
</dbReference>
<reference evidence="4" key="2">
    <citation type="submission" date="2016-04" db="UniProtKB">
        <authorList>
            <consortium name="WormBaseParasite"/>
        </authorList>
    </citation>
    <scope>IDENTIFICATION</scope>
</reference>
<evidence type="ECO:0000313" key="3">
    <source>
        <dbReference type="Proteomes" id="UP000035642"/>
    </source>
</evidence>
<accession>A0A158PA18</accession>
<protein>
    <submittedName>
        <fullName evidence="4">Secreted protein</fullName>
    </submittedName>
</protein>
<proteinExistence type="predicted"/>
<evidence type="ECO:0000313" key="4">
    <source>
        <dbReference type="WBParaSite" id="ACAC_0000889601-mRNA-1"/>
    </source>
</evidence>
<feature type="chain" id="PRO_5012091052" evidence="2">
    <location>
        <begin position="16"/>
        <end position="278"/>
    </location>
</feature>
<sequence length="278" mass="31111">MVLALLLFLPFIVATEPFVYVYPVNPKLHPRNLYPIQRSLRGFEKVRDLPRSGIVYLNRIKPISEEFKGVIVHGNSTFVKSEISGPLAQLQARNNDTLDKDTDNLRFTNMTSIAFDDVVVVDETLAERSTSTPPPMGTTIASDPTLISIEKISMAKSSKKEEADSSEEARPNLMHLINYIRTKNKVNFIEKDPKVETIKMPKIIQPHGVAETLHHGGMHRAKLVSLNRTATLHTGAVTRKANKQKSVQSTKRKSYGRVGGTTAHRASEFDPWERVGTL</sequence>
<organism evidence="3 4">
    <name type="scientific">Angiostrongylus cantonensis</name>
    <name type="common">Rat lungworm</name>
    <dbReference type="NCBI Taxonomy" id="6313"/>
    <lineage>
        <taxon>Eukaryota</taxon>
        <taxon>Metazoa</taxon>
        <taxon>Ecdysozoa</taxon>
        <taxon>Nematoda</taxon>
        <taxon>Chromadorea</taxon>
        <taxon>Rhabditida</taxon>
        <taxon>Rhabditina</taxon>
        <taxon>Rhabditomorpha</taxon>
        <taxon>Strongyloidea</taxon>
        <taxon>Metastrongylidae</taxon>
        <taxon>Angiostrongylus</taxon>
    </lineage>
</organism>
<dbReference type="WBParaSite" id="ACAC_0000889601-mRNA-1">
    <property type="protein sequence ID" value="ACAC_0000889601-mRNA-1"/>
    <property type="gene ID" value="ACAC_0000889601"/>
</dbReference>
<feature type="region of interest" description="Disordered" evidence="1">
    <location>
        <begin position="238"/>
        <end position="278"/>
    </location>
</feature>
<keyword evidence="2" id="KW-0732">Signal</keyword>
<reference evidence="3" key="1">
    <citation type="submission" date="2012-09" db="EMBL/GenBank/DDBJ databases">
        <authorList>
            <person name="Martin A.A."/>
        </authorList>
    </citation>
    <scope>NUCLEOTIDE SEQUENCE</scope>
</reference>
<keyword evidence="3" id="KW-1185">Reference proteome</keyword>
<evidence type="ECO:0000256" key="2">
    <source>
        <dbReference type="SAM" id="SignalP"/>
    </source>
</evidence>
<feature type="signal peptide" evidence="2">
    <location>
        <begin position="1"/>
        <end position="15"/>
    </location>
</feature>
<dbReference type="AlphaFoldDB" id="A0A158PA18"/>